<dbReference type="InterPro" id="IPR013921">
    <property type="entry name" value="Mediator_Med20"/>
</dbReference>
<keyword evidence="8" id="KW-1185">Reference proteome</keyword>
<dbReference type="EMBL" id="JAIFTH010000671">
    <property type="protein sequence ID" value="KAG9509100.1"/>
    <property type="molecule type" value="Genomic_DNA"/>
</dbReference>
<evidence type="ECO:0000256" key="6">
    <source>
        <dbReference type="RuleBase" id="RU364152"/>
    </source>
</evidence>
<comment type="similarity">
    <text evidence="2 6">Belongs to the Mediator complex subunit 20 family.</text>
</comment>
<comment type="function">
    <text evidence="6">Component of the Mediator complex, a coactivator involved in the regulated transcription of nearly all RNA polymerase II-dependent genes. Mediator functions as a bridge to convey information from gene-specific regulatory proteins to the basal RNA polymerase II transcription machinery. Mediator is recruited to promoters by direct interactions with regulatory proteins and serves as a scaffold for the assembly of a functional preinitiation complex with RNA polymerase II and the general transcription factors.</text>
</comment>
<keyword evidence="4 6" id="KW-0539">Nucleus</keyword>
<comment type="subcellular location">
    <subcellularLocation>
        <location evidence="1 6">Nucleus</location>
    </subcellularLocation>
</comment>
<dbReference type="Proteomes" id="UP000825002">
    <property type="component" value="Unassembled WGS sequence"/>
</dbReference>
<comment type="caution">
    <text evidence="7">The sequence shown here is derived from an EMBL/GenBank/DDBJ whole genome shotgun (WGS) entry which is preliminary data.</text>
</comment>
<proteinExistence type="inferred from homology"/>
<evidence type="ECO:0000256" key="5">
    <source>
        <dbReference type="ARBA" id="ARBA00031954"/>
    </source>
</evidence>
<dbReference type="PANTHER" id="PTHR12465">
    <property type="entry name" value="UBIQUITIN SPECIFIC PROTEASE HOMOLOG 49"/>
    <property type="match status" value="1"/>
</dbReference>
<evidence type="ECO:0000256" key="1">
    <source>
        <dbReference type="ARBA" id="ARBA00004123"/>
    </source>
</evidence>
<dbReference type="Pfam" id="PF08612">
    <property type="entry name" value="Med20"/>
    <property type="match status" value="1"/>
</dbReference>
<evidence type="ECO:0000256" key="2">
    <source>
        <dbReference type="ARBA" id="ARBA00010743"/>
    </source>
</evidence>
<evidence type="ECO:0000256" key="4">
    <source>
        <dbReference type="ARBA" id="ARBA00023242"/>
    </source>
</evidence>
<protein>
    <recommendedName>
        <fullName evidence="3 6">Mediator of RNA polymerase II transcription subunit 20</fullName>
    </recommendedName>
    <alternativeName>
        <fullName evidence="5 6">Mediator complex subunit 20</fullName>
    </alternativeName>
</protein>
<evidence type="ECO:0000313" key="8">
    <source>
        <dbReference type="Proteomes" id="UP000825002"/>
    </source>
</evidence>
<keyword evidence="6" id="KW-0804">Transcription</keyword>
<sequence length="207" mass="23597">MGVSWVLTYPMPENKSVQQVMDSLYKLMDMLDAKKCGTFSIDCDTYTSGHHIVPSKVMHVLHDSERPATTFALIDGGRHLVADYPNLDILLNMYLNQAYACKKTQRIECKGTRYELSEGDFVIRVGAVTYAQQSSSRGIVIEIEYRPCLIPSMCSKIICDVAEHFMSSSHVQAPSYLNSRMSDIFQPIDYIKQYHELFTGLRKQQSY</sequence>
<keyword evidence="6" id="KW-0805">Transcription regulation</keyword>
<accession>A0ABQ7S784</accession>
<feature type="non-terminal residue" evidence="7">
    <location>
        <position position="1"/>
    </location>
</feature>
<keyword evidence="6" id="KW-0010">Activator</keyword>
<evidence type="ECO:0000256" key="3">
    <source>
        <dbReference type="ARBA" id="ARBA00019690"/>
    </source>
</evidence>
<gene>
    <name evidence="7" type="primary">Med20</name>
    <name evidence="6" type="synonym">MED20</name>
    <name evidence="7" type="ORF">GZH46_02389</name>
</gene>
<comment type="subunit">
    <text evidence="6">Component of the Mediator complex.</text>
</comment>
<dbReference type="PANTHER" id="PTHR12465:SF0">
    <property type="entry name" value="MEDIATOR OF RNA POLYMERASE II TRANSCRIPTION SUBUNIT 20"/>
    <property type="match status" value="1"/>
</dbReference>
<name>A0ABQ7S784_9ACAR</name>
<reference evidence="7 8" key="1">
    <citation type="submission" date="2020-10" db="EMBL/GenBank/DDBJ databases">
        <authorList>
            <person name="Klimov P.B."/>
            <person name="Dyachkov S.M."/>
            <person name="Chetverikov P.E."/>
        </authorList>
    </citation>
    <scope>NUCLEOTIDE SEQUENCE [LARGE SCALE GENOMIC DNA]</scope>
    <source>
        <strain evidence="7">BMOC 18-1129-001#AD2665</strain>
        <tissue evidence="7">Entire mites</tissue>
    </source>
</reference>
<evidence type="ECO:0000313" key="7">
    <source>
        <dbReference type="EMBL" id="KAG9509100.1"/>
    </source>
</evidence>
<organism evidence="7 8">
    <name type="scientific">Fragariocoptes setiger</name>
    <dbReference type="NCBI Taxonomy" id="1670756"/>
    <lineage>
        <taxon>Eukaryota</taxon>
        <taxon>Metazoa</taxon>
        <taxon>Ecdysozoa</taxon>
        <taxon>Arthropoda</taxon>
        <taxon>Chelicerata</taxon>
        <taxon>Arachnida</taxon>
        <taxon>Acari</taxon>
        <taxon>Acariformes</taxon>
        <taxon>Trombidiformes</taxon>
        <taxon>Prostigmata</taxon>
        <taxon>Eupodina</taxon>
        <taxon>Eriophyoidea</taxon>
        <taxon>Phytoptidae</taxon>
        <taxon>Fragariocoptes</taxon>
    </lineage>
</organism>